<dbReference type="Gene3D" id="3.30.70.920">
    <property type="match status" value="1"/>
</dbReference>
<dbReference type="EMBL" id="JBEWSZ010000001">
    <property type="protein sequence ID" value="MET2829174.1"/>
    <property type="molecule type" value="Genomic_DNA"/>
</dbReference>
<keyword evidence="3" id="KW-0804">Transcription</keyword>
<comment type="caution">
    <text evidence="5">The sequence shown here is derived from an EMBL/GenBank/DDBJ whole genome shotgun (WGS) entry which is preliminary data.</text>
</comment>
<dbReference type="InterPro" id="IPR019888">
    <property type="entry name" value="Tscrpt_reg_AsnC-like"/>
</dbReference>
<dbReference type="Pfam" id="PF13404">
    <property type="entry name" value="HTH_AsnC-type"/>
    <property type="match status" value="1"/>
</dbReference>
<evidence type="ECO:0000256" key="3">
    <source>
        <dbReference type="ARBA" id="ARBA00023163"/>
    </source>
</evidence>
<sequence length="145" mass="15809">MDSLDEKLITLLRHSARRSVSDLAADLGVSRATARARMERLEQSGEIIGYTVILRAESIGPAVRGIMMIEIEGHAADRVIRALGGFPEVATIHTTNGRWDLVVELNTATLTELDAVLRRIRLVPGITGSETNLLLATPRSTKARL</sequence>
<feature type="domain" description="HTH asnC-type" evidence="4">
    <location>
        <begin position="1"/>
        <end position="62"/>
    </location>
</feature>
<dbReference type="InterPro" id="IPR011008">
    <property type="entry name" value="Dimeric_a/b-barrel"/>
</dbReference>
<evidence type="ECO:0000313" key="6">
    <source>
        <dbReference type="Proteomes" id="UP001548832"/>
    </source>
</evidence>
<dbReference type="SMART" id="SM00344">
    <property type="entry name" value="HTH_ASNC"/>
    <property type="match status" value="1"/>
</dbReference>
<dbReference type="Proteomes" id="UP001548832">
    <property type="component" value="Unassembled WGS sequence"/>
</dbReference>
<evidence type="ECO:0000256" key="1">
    <source>
        <dbReference type="ARBA" id="ARBA00023015"/>
    </source>
</evidence>
<dbReference type="PANTHER" id="PTHR30154">
    <property type="entry name" value="LEUCINE-RESPONSIVE REGULATORY PROTEIN"/>
    <property type="match status" value="1"/>
</dbReference>
<dbReference type="InterPro" id="IPR036388">
    <property type="entry name" value="WH-like_DNA-bd_sf"/>
</dbReference>
<reference evidence="5 6" key="1">
    <citation type="submission" date="2024-06" db="EMBL/GenBank/DDBJ databases">
        <authorList>
            <person name="Kim D.-U."/>
        </authorList>
    </citation>
    <scope>NUCLEOTIDE SEQUENCE [LARGE SCALE GENOMIC DNA]</scope>
    <source>
        <strain evidence="5 6">KACC15460</strain>
    </source>
</reference>
<gene>
    <name evidence="5" type="ORF">ABVQ20_19515</name>
</gene>
<dbReference type="Gene3D" id="1.10.10.10">
    <property type="entry name" value="Winged helix-like DNA-binding domain superfamily/Winged helix DNA-binding domain"/>
    <property type="match status" value="1"/>
</dbReference>
<protein>
    <submittedName>
        <fullName evidence="5">Lrp/AsnC family transcriptional regulator</fullName>
    </submittedName>
</protein>
<dbReference type="InterPro" id="IPR000485">
    <property type="entry name" value="AsnC-type_HTH_dom"/>
</dbReference>
<evidence type="ECO:0000256" key="2">
    <source>
        <dbReference type="ARBA" id="ARBA00023125"/>
    </source>
</evidence>
<dbReference type="PANTHER" id="PTHR30154:SF34">
    <property type="entry name" value="TRANSCRIPTIONAL REGULATOR AZLB"/>
    <property type="match status" value="1"/>
</dbReference>
<evidence type="ECO:0000313" key="5">
    <source>
        <dbReference type="EMBL" id="MET2829174.1"/>
    </source>
</evidence>
<dbReference type="RefSeq" id="WP_354461136.1">
    <property type="nucleotide sequence ID" value="NZ_JBEWSZ010000001.1"/>
</dbReference>
<organism evidence="5 6">
    <name type="scientific">Mesorhizobium shangrilense</name>
    <dbReference type="NCBI Taxonomy" id="460060"/>
    <lineage>
        <taxon>Bacteria</taxon>
        <taxon>Pseudomonadati</taxon>
        <taxon>Pseudomonadota</taxon>
        <taxon>Alphaproteobacteria</taxon>
        <taxon>Hyphomicrobiales</taxon>
        <taxon>Phyllobacteriaceae</taxon>
        <taxon>Mesorhizobium</taxon>
    </lineage>
</organism>
<dbReference type="InterPro" id="IPR019887">
    <property type="entry name" value="Tscrpt_reg_AsnC/Lrp_C"/>
</dbReference>
<evidence type="ECO:0000259" key="4">
    <source>
        <dbReference type="PROSITE" id="PS50956"/>
    </source>
</evidence>
<dbReference type="SUPFAM" id="SSF46785">
    <property type="entry name" value="Winged helix' DNA-binding domain"/>
    <property type="match status" value="1"/>
</dbReference>
<keyword evidence="2" id="KW-0238">DNA-binding</keyword>
<dbReference type="Pfam" id="PF01037">
    <property type="entry name" value="AsnC_trans_reg"/>
    <property type="match status" value="1"/>
</dbReference>
<proteinExistence type="predicted"/>
<dbReference type="InterPro" id="IPR036390">
    <property type="entry name" value="WH_DNA-bd_sf"/>
</dbReference>
<name>A0ABV2DH21_9HYPH</name>
<dbReference type="PRINTS" id="PR00033">
    <property type="entry name" value="HTHASNC"/>
</dbReference>
<accession>A0ABV2DH21</accession>
<dbReference type="PROSITE" id="PS50956">
    <property type="entry name" value="HTH_ASNC_2"/>
    <property type="match status" value="1"/>
</dbReference>
<dbReference type="SUPFAM" id="SSF54909">
    <property type="entry name" value="Dimeric alpha+beta barrel"/>
    <property type="match status" value="1"/>
</dbReference>
<keyword evidence="6" id="KW-1185">Reference proteome</keyword>
<keyword evidence="1" id="KW-0805">Transcription regulation</keyword>